<accession>A0A7X2LXK0</accession>
<evidence type="ECO:0000313" key="3">
    <source>
        <dbReference type="Proteomes" id="UP000448867"/>
    </source>
</evidence>
<evidence type="ECO:0000256" key="1">
    <source>
        <dbReference type="SAM" id="Phobius"/>
    </source>
</evidence>
<dbReference type="Pfam" id="PF19700">
    <property type="entry name" value="DUF6198"/>
    <property type="match status" value="1"/>
</dbReference>
<keyword evidence="1" id="KW-0812">Transmembrane</keyword>
<reference evidence="2 3" key="1">
    <citation type="submission" date="2019-11" db="EMBL/GenBank/DDBJ databases">
        <title>Bacillus lacus genome.</title>
        <authorList>
            <person name="Allen C.J."/>
            <person name="Newman J.D."/>
        </authorList>
    </citation>
    <scope>NUCLEOTIDE SEQUENCE [LARGE SCALE GENOMIC DNA]</scope>
    <source>
        <strain evidence="2 3">KCTC 33946</strain>
    </source>
</reference>
<dbReference type="EMBL" id="WKKI01000004">
    <property type="protein sequence ID" value="MRX71376.1"/>
    <property type="molecule type" value="Genomic_DNA"/>
</dbReference>
<protein>
    <submittedName>
        <fullName evidence="2">YitT family protein</fullName>
    </submittedName>
</protein>
<dbReference type="PANTHER" id="PTHR40078:SF1">
    <property type="entry name" value="INTEGRAL MEMBRANE PROTEIN"/>
    <property type="match status" value="1"/>
</dbReference>
<feature type="transmembrane region" description="Helical" evidence="1">
    <location>
        <begin position="72"/>
        <end position="91"/>
    </location>
</feature>
<proteinExistence type="predicted"/>
<sequence length="217" mass="23997">MLLRWSIYFCGLLLMALGIVFTIRAGLGTSSWDVLHIGLFYTLGLTIGTWSILVGALILTLSSILTREFPKLGAYVNMLTVGIFIDLYMQVPFLQTPVLFTGRITMLLSGLVIMAYGMAFYISARCGTGPRDSLMIALVEKTGYSISRVRRTIEIAVLLIGWLLGGPVFIGTVICTLFIGTLAGIAIPQCQQFTDALLRRLFYQEEYVSNSVIKEKM</sequence>
<dbReference type="AlphaFoldDB" id="A0A7X2LXK0"/>
<organism evidence="2 3">
    <name type="scientific">Metabacillus lacus</name>
    <dbReference type="NCBI Taxonomy" id="1983721"/>
    <lineage>
        <taxon>Bacteria</taxon>
        <taxon>Bacillati</taxon>
        <taxon>Bacillota</taxon>
        <taxon>Bacilli</taxon>
        <taxon>Bacillales</taxon>
        <taxon>Bacillaceae</taxon>
        <taxon>Metabacillus</taxon>
    </lineage>
</organism>
<dbReference type="PANTHER" id="PTHR40078">
    <property type="entry name" value="INTEGRAL MEMBRANE PROTEIN-RELATED"/>
    <property type="match status" value="1"/>
</dbReference>
<feature type="transmembrane region" description="Helical" evidence="1">
    <location>
        <begin position="39"/>
        <end position="60"/>
    </location>
</feature>
<keyword evidence="3" id="KW-1185">Reference proteome</keyword>
<evidence type="ECO:0000313" key="2">
    <source>
        <dbReference type="EMBL" id="MRX71376.1"/>
    </source>
</evidence>
<dbReference type="Proteomes" id="UP000448867">
    <property type="component" value="Unassembled WGS sequence"/>
</dbReference>
<feature type="transmembrane region" description="Helical" evidence="1">
    <location>
        <begin position="155"/>
        <end position="187"/>
    </location>
</feature>
<comment type="caution">
    <text evidence="2">The sequence shown here is derived from an EMBL/GenBank/DDBJ whole genome shotgun (WGS) entry which is preliminary data.</text>
</comment>
<keyword evidence="1" id="KW-1133">Transmembrane helix</keyword>
<dbReference type="InterPro" id="IPR038750">
    <property type="entry name" value="YczE/YyaS-like"/>
</dbReference>
<feature type="transmembrane region" description="Helical" evidence="1">
    <location>
        <begin position="7"/>
        <end position="27"/>
    </location>
</feature>
<keyword evidence="1" id="KW-0472">Membrane</keyword>
<gene>
    <name evidence="2" type="ORF">GJU40_04205</name>
</gene>
<feature type="transmembrane region" description="Helical" evidence="1">
    <location>
        <begin position="103"/>
        <end position="124"/>
    </location>
</feature>
<name>A0A7X2LXK0_9BACI</name>
<dbReference type="OrthoDB" id="154912at2"/>